<reference evidence="1" key="2">
    <citation type="journal article" date="2015" name="Data Brief">
        <title>Shoot transcriptome of the giant reed, Arundo donax.</title>
        <authorList>
            <person name="Barrero R.A."/>
            <person name="Guerrero F.D."/>
            <person name="Moolhuijzen P."/>
            <person name="Goolsby J.A."/>
            <person name="Tidwell J."/>
            <person name="Bellgard S.E."/>
            <person name="Bellgard M.I."/>
        </authorList>
    </citation>
    <scope>NUCLEOTIDE SEQUENCE</scope>
    <source>
        <tissue evidence="1">Shoot tissue taken approximately 20 cm above the soil surface</tissue>
    </source>
</reference>
<proteinExistence type="predicted"/>
<sequence length="34" mass="3964">MLYLKRIGYVVHVKLASKWQVIIHSITPCLPQDL</sequence>
<protein>
    <submittedName>
        <fullName evidence="1">Uncharacterized protein</fullName>
    </submittedName>
</protein>
<evidence type="ECO:0000313" key="1">
    <source>
        <dbReference type="EMBL" id="JAD53296.1"/>
    </source>
</evidence>
<reference evidence="1" key="1">
    <citation type="submission" date="2014-09" db="EMBL/GenBank/DDBJ databases">
        <authorList>
            <person name="Magalhaes I.L.F."/>
            <person name="Oliveira U."/>
            <person name="Santos F.R."/>
            <person name="Vidigal T.H.D.A."/>
            <person name="Brescovit A.D."/>
            <person name="Santos A.J."/>
        </authorList>
    </citation>
    <scope>NUCLEOTIDE SEQUENCE</scope>
    <source>
        <tissue evidence="1">Shoot tissue taken approximately 20 cm above the soil surface</tissue>
    </source>
</reference>
<dbReference type="AlphaFoldDB" id="A0A0A9AQ87"/>
<dbReference type="EMBL" id="GBRH01244599">
    <property type="protein sequence ID" value="JAD53296.1"/>
    <property type="molecule type" value="Transcribed_RNA"/>
</dbReference>
<accession>A0A0A9AQ87</accession>
<organism evidence="1">
    <name type="scientific">Arundo donax</name>
    <name type="common">Giant reed</name>
    <name type="synonym">Donax arundinaceus</name>
    <dbReference type="NCBI Taxonomy" id="35708"/>
    <lineage>
        <taxon>Eukaryota</taxon>
        <taxon>Viridiplantae</taxon>
        <taxon>Streptophyta</taxon>
        <taxon>Embryophyta</taxon>
        <taxon>Tracheophyta</taxon>
        <taxon>Spermatophyta</taxon>
        <taxon>Magnoliopsida</taxon>
        <taxon>Liliopsida</taxon>
        <taxon>Poales</taxon>
        <taxon>Poaceae</taxon>
        <taxon>PACMAD clade</taxon>
        <taxon>Arundinoideae</taxon>
        <taxon>Arundineae</taxon>
        <taxon>Arundo</taxon>
    </lineage>
</organism>
<name>A0A0A9AQ87_ARUDO</name>